<gene>
    <name evidence="1" type="ORF">F383_29348</name>
</gene>
<keyword evidence="2" id="KW-1185">Reference proteome</keyword>
<dbReference type="EMBL" id="KN422334">
    <property type="protein sequence ID" value="KHG22628.1"/>
    <property type="molecule type" value="Genomic_DNA"/>
</dbReference>
<organism evidence="1 2">
    <name type="scientific">Gossypium arboreum</name>
    <name type="common">Tree cotton</name>
    <name type="synonym">Gossypium nanking</name>
    <dbReference type="NCBI Taxonomy" id="29729"/>
    <lineage>
        <taxon>Eukaryota</taxon>
        <taxon>Viridiplantae</taxon>
        <taxon>Streptophyta</taxon>
        <taxon>Embryophyta</taxon>
        <taxon>Tracheophyta</taxon>
        <taxon>Spermatophyta</taxon>
        <taxon>Magnoliopsida</taxon>
        <taxon>eudicotyledons</taxon>
        <taxon>Gunneridae</taxon>
        <taxon>Pentapetalae</taxon>
        <taxon>rosids</taxon>
        <taxon>malvids</taxon>
        <taxon>Malvales</taxon>
        <taxon>Malvaceae</taxon>
        <taxon>Malvoideae</taxon>
        <taxon>Gossypium</taxon>
    </lineage>
</organism>
<name>A0A0B0P7B5_GOSAR</name>
<dbReference type="AlphaFoldDB" id="A0A0B0P7B5"/>
<reference evidence="2" key="1">
    <citation type="submission" date="2014-09" db="EMBL/GenBank/DDBJ databases">
        <authorList>
            <person name="Mudge J."/>
            <person name="Ramaraj T."/>
            <person name="Lindquist I.E."/>
            <person name="Bharti A.K."/>
            <person name="Sundararajan A."/>
            <person name="Cameron C.T."/>
            <person name="Woodward J.E."/>
            <person name="May G.D."/>
            <person name="Brubaker C."/>
            <person name="Broadhvest J."/>
            <person name="Wilkins T.A."/>
        </authorList>
    </citation>
    <scope>NUCLEOTIDE SEQUENCE</scope>
    <source>
        <strain evidence="2">cv. AKA8401</strain>
    </source>
</reference>
<accession>A0A0B0P7B5</accession>
<proteinExistence type="predicted"/>
<dbReference type="Proteomes" id="UP000032142">
    <property type="component" value="Unassembled WGS sequence"/>
</dbReference>
<evidence type="ECO:0000313" key="1">
    <source>
        <dbReference type="EMBL" id="KHG22628.1"/>
    </source>
</evidence>
<evidence type="ECO:0000313" key="2">
    <source>
        <dbReference type="Proteomes" id="UP000032142"/>
    </source>
</evidence>
<sequence length="100" mass="11269">MKIRKDRLRKYAVELKTSGSSSGSGRIRSDGHKTTPFKLLFSRHKTVPFCHAIKNPGHWATAVGRAAAVADHCTRWPEVQKVCQMWVAHEEVRGVRGWCA</sequence>
<protein>
    <submittedName>
        <fullName evidence="1">Uncharacterized protein</fullName>
    </submittedName>
</protein>